<feature type="compositionally biased region" description="Low complexity" evidence="1">
    <location>
        <begin position="476"/>
        <end position="487"/>
    </location>
</feature>
<sequence length="695" mass="77130">MEHRSDEGGRSHGHPSGNFPKFSDPSIALANHPFYNMSFRSQMPNVTTLRAHTESMDNYVEAENDPAEVDGRQGDRMPTTVADHMPRSSTPLQEVDPLKRPGANDSMGTSVYSYSDIQSCPGEMSVEQSEPETFEYLSSDYEDPMSNGAFYRADTSRFDDMETPENLGRSSAPPSSDQSFKNSKVLLRVAQSHKFYSFGENFAGTDDSISPWAVPSVPIEESPINESEEIKNVKGYHDQRTKEYNNQNIARLDQETAAVSSSYRLRIRHHSLPETLLSNTASMPDQVVVSHTRDVNPTILIPTQCDREDEKSMDFCVSRDPRALLNSYLQNISENDFEAYDSLPSPLREAVEEAEMMKNVQLKPRSLNSDENVSSNSVRAKAHPSEQPEQAMPRTHAKCSENNSVNRVVLTSGANRPYPFTISSQCFESPARFTEVDVSRGISLDLANNIQGQQPDSLNVSGSGGVLSQQEEKSPSRLSSANSRSKNQQFLSMNSNYHNLTFREKNLRRTHTPLHMPFQSQCNFAESNTLVTTKNTRGNSFLPGPSGTNFVPADEPKAKKTKTNEEGSFGTPARKETLTKMKTVLNARRPYQTISDSLENEQGTSQKYEMTAEEKEGRERRRKSNKVSAAKSRMKKKEKQEQLEQVGRCLLTPVSKSSSLSISFIASSSLSSPSSLSSSSSSSSPSSLSSSSSLL</sequence>
<feature type="region of interest" description="Disordered" evidence="1">
    <location>
        <begin position="592"/>
        <end position="644"/>
    </location>
</feature>
<evidence type="ECO:0000313" key="4">
    <source>
        <dbReference type="Proteomes" id="UP000735302"/>
    </source>
</evidence>
<feature type="region of interest" description="Disordered" evidence="1">
    <location>
        <begin position="160"/>
        <end position="180"/>
    </location>
</feature>
<name>A0AAV4CNP7_9GAST</name>
<dbReference type="SUPFAM" id="SSF57959">
    <property type="entry name" value="Leucine zipper domain"/>
    <property type="match status" value="1"/>
</dbReference>
<dbReference type="GO" id="GO:0003700">
    <property type="term" value="F:DNA-binding transcription factor activity"/>
    <property type="evidence" value="ECO:0007669"/>
    <property type="project" value="InterPro"/>
</dbReference>
<dbReference type="AlphaFoldDB" id="A0AAV4CNP7"/>
<evidence type="ECO:0000259" key="2">
    <source>
        <dbReference type="PROSITE" id="PS00036"/>
    </source>
</evidence>
<feature type="compositionally biased region" description="Polar residues" evidence="1">
    <location>
        <begin position="592"/>
        <end position="608"/>
    </location>
</feature>
<comment type="caution">
    <text evidence="3">The sequence shown here is derived from an EMBL/GenBank/DDBJ whole genome shotgun (WGS) entry which is preliminary data.</text>
</comment>
<feature type="compositionally biased region" description="Basic and acidic residues" evidence="1">
    <location>
        <begin position="554"/>
        <end position="565"/>
    </location>
</feature>
<feature type="domain" description="BZIP" evidence="2">
    <location>
        <begin position="620"/>
        <end position="635"/>
    </location>
</feature>
<feature type="region of interest" description="Disordered" evidence="1">
    <location>
        <begin position="452"/>
        <end position="492"/>
    </location>
</feature>
<feature type="region of interest" description="Disordered" evidence="1">
    <location>
        <begin position="537"/>
        <end position="571"/>
    </location>
</feature>
<dbReference type="InterPro" id="IPR046347">
    <property type="entry name" value="bZIP_sf"/>
</dbReference>
<feature type="region of interest" description="Disordered" evidence="1">
    <location>
        <begin position="360"/>
        <end position="403"/>
    </location>
</feature>
<keyword evidence="4" id="KW-1185">Reference proteome</keyword>
<dbReference type="Proteomes" id="UP000735302">
    <property type="component" value="Unassembled WGS sequence"/>
</dbReference>
<reference evidence="3 4" key="1">
    <citation type="journal article" date="2021" name="Elife">
        <title>Chloroplast acquisition without the gene transfer in kleptoplastic sea slugs, Plakobranchus ocellatus.</title>
        <authorList>
            <person name="Maeda T."/>
            <person name="Takahashi S."/>
            <person name="Yoshida T."/>
            <person name="Shimamura S."/>
            <person name="Takaki Y."/>
            <person name="Nagai Y."/>
            <person name="Toyoda A."/>
            <person name="Suzuki Y."/>
            <person name="Arimoto A."/>
            <person name="Ishii H."/>
            <person name="Satoh N."/>
            <person name="Nishiyama T."/>
            <person name="Hasebe M."/>
            <person name="Maruyama T."/>
            <person name="Minagawa J."/>
            <person name="Obokata J."/>
            <person name="Shigenobu S."/>
        </authorList>
    </citation>
    <scope>NUCLEOTIDE SEQUENCE [LARGE SCALE GENOMIC DNA]</scope>
</reference>
<dbReference type="PROSITE" id="PS00036">
    <property type="entry name" value="BZIP_BASIC"/>
    <property type="match status" value="1"/>
</dbReference>
<feature type="region of interest" description="Disordered" evidence="1">
    <location>
        <begin position="669"/>
        <end position="695"/>
    </location>
</feature>
<feature type="region of interest" description="Disordered" evidence="1">
    <location>
        <begin position="63"/>
        <end position="110"/>
    </location>
</feature>
<dbReference type="CDD" id="cd14686">
    <property type="entry name" value="bZIP"/>
    <property type="match status" value="1"/>
</dbReference>
<gene>
    <name evidence="3" type="ORF">PoB_006002300</name>
</gene>
<feature type="compositionally biased region" description="Polar residues" evidence="1">
    <location>
        <begin position="168"/>
        <end position="180"/>
    </location>
</feature>
<evidence type="ECO:0000256" key="1">
    <source>
        <dbReference type="SAM" id="MobiDB-lite"/>
    </source>
</evidence>
<protein>
    <recommendedName>
        <fullName evidence="2">BZIP domain-containing protein</fullName>
    </recommendedName>
</protein>
<dbReference type="SMART" id="SM00338">
    <property type="entry name" value="BRLZ"/>
    <property type="match status" value="1"/>
</dbReference>
<proteinExistence type="predicted"/>
<accession>A0AAV4CNP7</accession>
<feature type="compositionally biased region" description="Polar residues" evidence="1">
    <location>
        <begin position="366"/>
        <end position="378"/>
    </location>
</feature>
<evidence type="ECO:0000313" key="3">
    <source>
        <dbReference type="EMBL" id="GFO33518.1"/>
    </source>
</evidence>
<feature type="compositionally biased region" description="Basic and acidic residues" evidence="1">
    <location>
        <begin position="610"/>
        <end position="619"/>
    </location>
</feature>
<organism evidence="3 4">
    <name type="scientific">Plakobranchus ocellatus</name>
    <dbReference type="NCBI Taxonomy" id="259542"/>
    <lineage>
        <taxon>Eukaryota</taxon>
        <taxon>Metazoa</taxon>
        <taxon>Spiralia</taxon>
        <taxon>Lophotrochozoa</taxon>
        <taxon>Mollusca</taxon>
        <taxon>Gastropoda</taxon>
        <taxon>Heterobranchia</taxon>
        <taxon>Euthyneura</taxon>
        <taxon>Panpulmonata</taxon>
        <taxon>Sacoglossa</taxon>
        <taxon>Placobranchoidea</taxon>
        <taxon>Plakobranchidae</taxon>
        <taxon>Plakobranchus</taxon>
    </lineage>
</organism>
<dbReference type="InterPro" id="IPR004827">
    <property type="entry name" value="bZIP"/>
</dbReference>
<feature type="compositionally biased region" description="Basic and acidic residues" evidence="1">
    <location>
        <begin position="1"/>
        <end position="10"/>
    </location>
</feature>
<feature type="region of interest" description="Disordered" evidence="1">
    <location>
        <begin position="1"/>
        <end position="27"/>
    </location>
</feature>
<dbReference type="EMBL" id="BLXT01006781">
    <property type="protein sequence ID" value="GFO33518.1"/>
    <property type="molecule type" value="Genomic_DNA"/>
</dbReference>